<dbReference type="AlphaFoldDB" id="A0A2C8F8I7"/>
<feature type="transmembrane region" description="Helical" evidence="1">
    <location>
        <begin position="162"/>
        <end position="181"/>
    </location>
</feature>
<feature type="transmembrane region" description="Helical" evidence="1">
    <location>
        <begin position="237"/>
        <end position="253"/>
    </location>
</feature>
<proteinExistence type="predicted"/>
<keyword evidence="1" id="KW-0472">Membrane</keyword>
<reference evidence="3" key="1">
    <citation type="submission" date="2017-09" db="EMBL/GenBank/DDBJ databases">
        <authorList>
            <person name="Regsiter A."/>
            <person name="William W."/>
        </authorList>
    </citation>
    <scope>NUCLEOTIDE SEQUENCE [LARGE SCALE GENOMIC DNA]</scope>
    <source>
        <strain evidence="3">500-1</strain>
    </source>
</reference>
<evidence type="ECO:0000256" key="1">
    <source>
        <dbReference type="SAM" id="Phobius"/>
    </source>
</evidence>
<organism evidence="2 3">
    <name type="scientific">Pseudodesulfovibrio profundus</name>
    <dbReference type="NCBI Taxonomy" id="57320"/>
    <lineage>
        <taxon>Bacteria</taxon>
        <taxon>Pseudomonadati</taxon>
        <taxon>Thermodesulfobacteriota</taxon>
        <taxon>Desulfovibrionia</taxon>
        <taxon>Desulfovibrionales</taxon>
        <taxon>Desulfovibrionaceae</taxon>
    </lineage>
</organism>
<feature type="transmembrane region" description="Helical" evidence="1">
    <location>
        <begin position="135"/>
        <end position="156"/>
    </location>
</feature>
<dbReference type="Proteomes" id="UP000219215">
    <property type="component" value="Chromosome DPRO"/>
</dbReference>
<keyword evidence="3" id="KW-1185">Reference proteome</keyword>
<dbReference type="EMBL" id="LT907975">
    <property type="protein sequence ID" value="SOB58823.1"/>
    <property type="molecule type" value="Genomic_DNA"/>
</dbReference>
<evidence type="ECO:0008006" key="4">
    <source>
        <dbReference type="Google" id="ProtNLM"/>
    </source>
</evidence>
<keyword evidence="1" id="KW-1133">Transmembrane helix</keyword>
<feature type="transmembrane region" description="Helical" evidence="1">
    <location>
        <begin position="202"/>
        <end position="225"/>
    </location>
</feature>
<feature type="transmembrane region" description="Helical" evidence="1">
    <location>
        <begin position="77"/>
        <end position="98"/>
    </location>
</feature>
<dbReference type="KEGG" id="pprf:DPRO_1921"/>
<sequence length="423" mass="46023">MNSVMGISSSRNRLSAVPLAAAYVAVPMGMAMVRLVDGQGAYLENLPWLLLAGLGVLIGLHRPSPDAPRSTGFTSKTLLFLCLVAGLALYTSDIRILLETVFPYIREFAPVAYALFALLWAGTCGMADRYDFQRFGALLSVICIVNLVFEVFMYGTVPTIRWIGNADILAGLLLISLCAGLKPGLNEGGRVEPDQGNTWWRVLVLIGLLTCFSRTGYFAAGWIVLCFGRGRLLMRSLYALVCALLLVVTFLLPPTASESIRYVDYWLWVEALRLFSETPSLLLTGYPLNIGLPVTFPPGMTAIWETATGQPTIMGVYLTQVPSFWLRLLYGWGATVPAALLVFVFTLLFKNLSRMGAGLTAALFAQGMTTPLLFDPAMAVPIVMGYMVALSSPADQANAKVDEPDGSKVQPLDPAAEWNMRPL</sequence>
<protein>
    <recommendedName>
        <fullName evidence="4">O-antigen polymerase</fullName>
    </recommendedName>
</protein>
<gene>
    <name evidence="2" type="ORF">DPRO_1921</name>
</gene>
<feature type="transmembrane region" description="Helical" evidence="1">
    <location>
        <begin position="329"/>
        <end position="349"/>
    </location>
</feature>
<evidence type="ECO:0000313" key="2">
    <source>
        <dbReference type="EMBL" id="SOB58823.1"/>
    </source>
</evidence>
<evidence type="ECO:0000313" key="3">
    <source>
        <dbReference type="Proteomes" id="UP000219215"/>
    </source>
</evidence>
<feature type="transmembrane region" description="Helical" evidence="1">
    <location>
        <begin position="48"/>
        <end position="65"/>
    </location>
</feature>
<feature type="transmembrane region" description="Helical" evidence="1">
    <location>
        <begin position="104"/>
        <end position="123"/>
    </location>
</feature>
<name>A0A2C8F8I7_9BACT</name>
<accession>A0A2C8F8I7</accession>
<keyword evidence="1" id="KW-0812">Transmembrane</keyword>